<dbReference type="OrthoDB" id="2266637at2759"/>
<dbReference type="AlphaFoldDB" id="A0A0C2JM51"/>
<dbReference type="Gene3D" id="3.30.420.10">
    <property type="entry name" value="Ribonuclease H-like superfamily/Ribonuclease H"/>
    <property type="match status" value="1"/>
</dbReference>
<protein>
    <recommendedName>
        <fullName evidence="3">Tc1-like transposase DDE domain-containing protein</fullName>
    </recommendedName>
</protein>
<sequence>MYMDETGFNFDIRRSYGLSQRVQPRNRTLTNSRGRNIKVNAALNVTGIIHYWYNEPRITKPTNIISFSQDFCHGKCPFHHSIVCHAFESRGHRIVFFTPYSQKLNAIELLLSKRKSYF</sequence>
<organism evidence="1 2">
    <name type="scientific">Thelohanellus kitauei</name>
    <name type="common">Myxosporean</name>
    <dbReference type="NCBI Taxonomy" id="669202"/>
    <lineage>
        <taxon>Eukaryota</taxon>
        <taxon>Metazoa</taxon>
        <taxon>Cnidaria</taxon>
        <taxon>Myxozoa</taxon>
        <taxon>Myxosporea</taxon>
        <taxon>Bivalvulida</taxon>
        <taxon>Platysporina</taxon>
        <taxon>Myxobolidae</taxon>
        <taxon>Thelohanellus</taxon>
    </lineage>
</organism>
<name>A0A0C2JM51_THEKT</name>
<dbReference type="GO" id="GO:0003676">
    <property type="term" value="F:nucleic acid binding"/>
    <property type="evidence" value="ECO:0007669"/>
    <property type="project" value="InterPro"/>
</dbReference>
<gene>
    <name evidence="1" type="ORF">RF11_01579</name>
</gene>
<reference evidence="1 2" key="1">
    <citation type="journal article" date="2014" name="Genome Biol. Evol.">
        <title>The genome of the myxosporean Thelohanellus kitauei shows adaptations to nutrient acquisition within its fish host.</title>
        <authorList>
            <person name="Yang Y."/>
            <person name="Xiong J."/>
            <person name="Zhou Z."/>
            <person name="Huo F."/>
            <person name="Miao W."/>
            <person name="Ran C."/>
            <person name="Liu Y."/>
            <person name="Zhang J."/>
            <person name="Feng J."/>
            <person name="Wang M."/>
            <person name="Wang M."/>
            <person name="Wang L."/>
            <person name="Yao B."/>
        </authorList>
    </citation>
    <scope>NUCLEOTIDE SEQUENCE [LARGE SCALE GENOMIC DNA]</scope>
    <source>
        <strain evidence="1">Wuqing</strain>
    </source>
</reference>
<accession>A0A0C2JM51</accession>
<dbReference type="InterPro" id="IPR036397">
    <property type="entry name" value="RNaseH_sf"/>
</dbReference>
<evidence type="ECO:0000313" key="1">
    <source>
        <dbReference type="EMBL" id="KII70458.1"/>
    </source>
</evidence>
<proteinExistence type="predicted"/>
<evidence type="ECO:0008006" key="3">
    <source>
        <dbReference type="Google" id="ProtNLM"/>
    </source>
</evidence>
<evidence type="ECO:0000313" key="2">
    <source>
        <dbReference type="Proteomes" id="UP000031668"/>
    </source>
</evidence>
<comment type="caution">
    <text evidence="1">The sequence shown here is derived from an EMBL/GenBank/DDBJ whole genome shotgun (WGS) entry which is preliminary data.</text>
</comment>
<dbReference type="Proteomes" id="UP000031668">
    <property type="component" value="Unassembled WGS sequence"/>
</dbReference>
<dbReference type="EMBL" id="JWZT01002060">
    <property type="protein sequence ID" value="KII70458.1"/>
    <property type="molecule type" value="Genomic_DNA"/>
</dbReference>
<keyword evidence="2" id="KW-1185">Reference proteome</keyword>